<dbReference type="CDD" id="cd07571">
    <property type="entry name" value="ALP_N-acyl_transferase"/>
    <property type="match status" value="1"/>
</dbReference>
<feature type="transmembrane region" description="Helical" evidence="8">
    <location>
        <begin position="114"/>
        <end position="135"/>
    </location>
</feature>
<dbReference type="PANTHER" id="PTHR38686:SF1">
    <property type="entry name" value="APOLIPOPROTEIN N-ACYLTRANSFERASE"/>
    <property type="match status" value="1"/>
</dbReference>
<feature type="transmembrane region" description="Helical" evidence="8">
    <location>
        <begin position="47"/>
        <end position="67"/>
    </location>
</feature>
<dbReference type="GO" id="GO:0016410">
    <property type="term" value="F:N-acyltransferase activity"/>
    <property type="evidence" value="ECO:0007669"/>
    <property type="project" value="UniProtKB-UniRule"/>
</dbReference>
<evidence type="ECO:0000313" key="11">
    <source>
        <dbReference type="Proteomes" id="UP000051017"/>
    </source>
</evidence>
<dbReference type="HAMAP" id="MF_01148">
    <property type="entry name" value="Lnt"/>
    <property type="match status" value="1"/>
</dbReference>
<dbReference type="Pfam" id="PF20154">
    <property type="entry name" value="LNT_N"/>
    <property type="match status" value="1"/>
</dbReference>
<comment type="caution">
    <text evidence="10">The sequence shown here is derived from an EMBL/GenBank/DDBJ whole genome shotgun (WGS) entry which is preliminary data.</text>
</comment>
<reference evidence="10 11" key="1">
    <citation type="submission" date="2015-10" db="EMBL/GenBank/DDBJ databases">
        <title>Metagenome-Assembled Genomes uncover a global brackish microbiome.</title>
        <authorList>
            <person name="Hugerth L.W."/>
            <person name="Larsson J."/>
            <person name="Alneberg J."/>
            <person name="Lindh M.V."/>
            <person name="Legrand C."/>
            <person name="Pinhassi J."/>
            <person name="Andersson A.F."/>
        </authorList>
    </citation>
    <scope>NUCLEOTIDE SEQUENCE [LARGE SCALE GENOMIC DNA]</scope>
    <source>
        <strain evidence="10">BACL6 MAG-120924-bin43</strain>
    </source>
</reference>
<sequence>MKKQTPVAIVAGLLVAFSLPPWGWWPLAYVGVTLFATHKPNSNRARFVFGTMFALAWLAPGMAWMWFLTAPGYVLAALLFSALHGIAAMITGAVTDQHKHRAVVGPLAHTLAEALRFSFPFGGVPLATLAISQSASPIAPIVRVGGPLLLTYIVLQIGFSLASLRGTARPKRAMYAVFIAVVVVAVLPIAGSIAPHGHDIGRSLNIAAVQGGGPQGTLAINTYSRDVVIRHLDATQSITGGSATTDNQLDLVIWPENVIDVSTFSSSIERTEVGAQAARLNAPFLVGITEDLDNRFFTNAQVVVNTDGSLGDRYDKVRRVPFGEFVPMRGLLEAVGAPVDRIPRDAMAGHDRAILRAADTTIAVVISWEVFFAGRANEGVERGATLLVNPTNGSSYTGTILQTQQIASSRLRALETGRWLVQVSPTGFSAFVSPSGQVFDRTAVSEQRVITRQVQLRLGRTIYSYLGDMPFILIMIASLFVLLIVGRRTTRA</sequence>
<dbReference type="EMBL" id="LIBJ01000022">
    <property type="protein sequence ID" value="KRO49299.1"/>
    <property type="molecule type" value="Genomic_DNA"/>
</dbReference>
<evidence type="ECO:0000256" key="6">
    <source>
        <dbReference type="ARBA" id="ARBA00023136"/>
    </source>
</evidence>
<feature type="transmembrane region" description="Helical" evidence="8">
    <location>
        <begin position="141"/>
        <end position="161"/>
    </location>
</feature>
<gene>
    <name evidence="8" type="primary">lnt</name>
    <name evidence="10" type="ORF">ABR75_06360</name>
</gene>
<comment type="similarity">
    <text evidence="8">Belongs to the CN hydrolase family. Apolipoprotein N-acyltransferase subfamily.</text>
</comment>
<feature type="transmembrane region" description="Helical" evidence="8">
    <location>
        <begin position="462"/>
        <end position="485"/>
    </location>
</feature>
<keyword evidence="3 8" id="KW-0808">Transferase</keyword>
<dbReference type="PROSITE" id="PS50263">
    <property type="entry name" value="CN_HYDROLASE"/>
    <property type="match status" value="1"/>
</dbReference>
<dbReference type="AlphaFoldDB" id="A0A0R2QM90"/>
<evidence type="ECO:0000313" key="10">
    <source>
        <dbReference type="EMBL" id="KRO49299.1"/>
    </source>
</evidence>
<dbReference type="InterPro" id="IPR004563">
    <property type="entry name" value="Apolipo_AcylTrfase"/>
</dbReference>
<comment type="subcellular location">
    <subcellularLocation>
        <location evidence="1 8">Cell membrane</location>
        <topology evidence="1 8">Multi-pass membrane protein</topology>
    </subcellularLocation>
</comment>
<comment type="pathway">
    <text evidence="8">Protein modification; lipoprotein biosynthesis (N-acyl transfer).</text>
</comment>
<feature type="transmembrane region" description="Helical" evidence="8">
    <location>
        <begin position="173"/>
        <end position="194"/>
    </location>
</feature>
<feature type="transmembrane region" description="Helical" evidence="8">
    <location>
        <begin position="73"/>
        <end position="94"/>
    </location>
</feature>
<evidence type="ECO:0000256" key="2">
    <source>
        <dbReference type="ARBA" id="ARBA00022475"/>
    </source>
</evidence>
<keyword evidence="7 8" id="KW-0012">Acyltransferase</keyword>
<keyword evidence="4 8" id="KW-0812">Transmembrane</keyword>
<organism evidence="10 11">
    <name type="scientific">Acidimicrobiia bacterium BACL6 MAG-120924-bin43</name>
    <dbReference type="NCBI Taxonomy" id="1655583"/>
    <lineage>
        <taxon>Bacteria</taxon>
        <taxon>Bacillati</taxon>
        <taxon>Actinomycetota</taxon>
        <taxon>Acidimicrobiia</taxon>
        <taxon>acIV cluster</taxon>
    </lineage>
</organism>
<protein>
    <recommendedName>
        <fullName evidence="8">Apolipoprotein N-acyltransferase</fullName>
        <shortName evidence="8">ALP N-acyltransferase</shortName>
        <ecNumber evidence="8">2.3.1.269</ecNumber>
    </recommendedName>
</protein>
<feature type="transmembrane region" description="Helical" evidence="8">
    <location>
        <begin position="6"/>
        <end position="35"/>
    </location>
</feature>
<comment type="function">
    <text evidence="8">Catalyzes the phospholipid dependent N-acylation of the N-terminal cysteine of apolipoprotein, the last step in lipoprotein maturation.</text>
</comment>
<dbReference type="UniPathway" id="UPA00666"/>
<comment type="catalytic activity">
    <reaction evidence="8">
        <text>N-terminal S-1,2-diacyl-sn-glyceryl-L-cysteinyl-[lipoprotein] + a glycerophospholipid = N-acyl-S-1,2-diacyl-sn-glyceryl-L-cysteinyl-[lipoprotein] + a 2-acyl-sn-glycero-3-phospholipid + H(+)</text>
        <dbReference type="Rhea" id="RHEA:48228"/>
        <dbReference type="Rhea" id="RHEA-COMP:14681"/>
        <dbReference type="Rhea" id="RHEA-COMP:14684"/>
        <dbReference type="ChEBI" id="CHEBI:15378"/>
        <dbReference type="ChEBI" id="CHEBI:136912"/>
        <dbReference type="ChEBI" id="CHEBI:140656"/>
        <dbReference type="ChEBI" id="CHEBI:140657"/>
        <dbReference type="ChEBI" id="CHEBI:140660"/>
        <dbReference type="EC" id="2.3.1.269"/>
    </reaction>
</comment>
<dbReference type="PANTHER" id="PTHR38686">
    <property type="entry name" value="APOLIPOPROTEIN N-ACYLTRANSFERASE"/>
    <property type="match status" value="1"/>
</dbReference>
<dbReference type="Pfam" id="PF00795">
    <property type="entry name" value="CN_hydrolase"/>
    <property type="match status" value="1"/>
</dbReference>
<evidence type="ECO:0000259" key="9">
    <source>
        <dbReference type="PROSITE" id="PS50263"/>
    </source>
</evidence>
<evidence type="ECO:0000256" key="1">
    <source>
        <dbReference type="ARBA" id="ARBA00004651"/>
    </source>
</evidence>
<dbReference type="EC" id="2.3.1.269" evidence="8"/>
<evidence type="ECO:0000256" key="5">
    <source>
        <dbReference type="ARBA" id="ARBA00022989"/>
    </source>
</evidence>
<evidence type="ECO:0000256" key="3">
    <source>
        <dbReference type="ARBA" id="ARBA00022679"/>
    </source>
</evidence>
<proteinExistence type="inferred from homology"/>
<evidence type="ECO:0000256" key="4">
    <source>
        <dbReference type="ARBA" id="ARBA00022692"/>
    </source>
</evidence>
<evidence type="ECO:0000256" key="8">
    <source>
        <dbReference type="HAMAP-Rule" id="MF_01148"/>
    </source>
</evidence>
<dbReference type="NCBIfam" id="TIGR00546">
    <property type="entry name" value="lnt"/>
    <property type="match status" value="1"/>
</dbReference>
<dbReference type="GO" id="GO:0005886">
    <property type="term" value="C:plasma membrane"/>
    <property type="evidence" value="ECO:0007669"/>
    <property type="project" value="UniProtKB-SubCell"/>
</dbReference>
<dbReference type="GO" id="GO:0042158">
    <property type="term" value="P:lipoprotein biosynthetic process"/>
    <property type="evidence" value="ECO:0007669"/>
    <property type="project" value="UniProtKB-UniRule"/>
</dbReference>
<keyword evidence="6 8" id="KW-0472">Membrane</keyword>
<keyword evidence="2 8" id="KW-1003">Cell membrane</keyword>
<accession>A0A0R2QM90</accession>
<dbReference type="SUPFAM" id="SSF56317">
    <property type="entry name" value="Carbon-nitrogen hydrolase"/>
    <property type="match status" value="1"/>
</dbReference>
<dbReference type="InterPro" id="IPR045378">
    <property type="entry name" value="LNT_N"/>
</dbReference>
<dbReference type="InterPro" id="IPR003010">
    <property type="entry name" value="C-N_Hydrolase"/>
</dbReference>
<dbReference type="InterPro" id="IPR036526">
    <property type="entry name" value="C-N_Hydrolase_sf"/>
</dbReference>
<dbReference type="Proteomes" id="UP000051017">
    <property type="component" value="Unassembled WGS sequence"/>
</dbReference>
<name>A0A0R2QM90_9ACTN</name>
<feature type="domain" description="CN hydrolase" evidence="9">
    <location>
        <begin position="204"/>
        <end position="456"/>
    </location>
</feature>
<keyword evidence="5 8" id="KW-1133">Transmembrane helix</keyword>
<dbReference type="Gene3D" id="3.60.110.10">
    <property type="entry name" value="Carbon-nitrogen hydrolase"/>
    <property type="match status" value="1"/>
</dbReference>
<evidence type="ECO:0000256" key="7">
    <source>
        <dbReference type="ARBA" id="ARBA00023315"/>
    </source>
</evidence>